<sequence length="411" mass="46031">MPKVERDTGNKSRITPYHSTPRHIEQVVLSGAKKTLSPPKDRLITNPFDEPLMPLTKREIMELLRSEELLDSAVQNDTCDFHIHARQGVLMEMVVPQIAEGGVSLCYVMPNLKPPITSTEQALAYKAQLQKLAPNVTFLMSLYLCQELTPEEIRNAKKHGIVGVKSYPRGVTTNSESGIESYSIYYPVFKAMEEVGMILNLHGELPSDVDQDTCVMNAEEKFLVHLKQLHNDFPKLKIVLEHATTKAAVDMVKSLGDTIGCTITIHHLQLIVDDWAGQCHNFCKPVAKFPHDRQALRDIILEGTDSAPHPAYLKECSHSSAGVFTTPLAIPYLATILDSFGALDCLRKFACENGKKFYGVSEEEGKYREITLIKETSLVPHLYSFDKSLEEREGSVVPFLAGKNLTWRIIN</sequence>
<dbReference type="EMBL" id="CAJVQB010007885">
    <property type="protein sequence ID" value="CAG8710734.1"/>
    <property type="molecule type" value="Genomic_DNA"/>
</dbReference>
<protein>
    <recommendedName>
        <fullName evidence="2">dihydroorotase</fullName>
        <ecNumber evidence="2">3.5.2.3</ecNumber>
    </recommendedName>
</protein>
<evidence type="ECO:0000256" key="1">
    <source>
        <dbReference type="ARBA" id="ARBA00004880"/>
    </source>
</evidence>
<dbReference type="Pfam" id="PF01979">
    <property type="entry name" value="Amidohydro_1"/>
    <property type="match status" value="1"/>
</dbReference>
<dbReference type="InterPro" id="IPR032466">
    <property type="entry name" value="Metal_Hydrolase"/>
</dbReference>
<dbReference type="PANTHER" id="PTHR43137:SF1">
    <property type="entry name" value="DIHYDROOROTASE"/>
    <property type="match status" value="1"/>
</dbReference>
<keyword evidence="6" id="KW-1185">Reference proteome</keyword>
<dbReference type="SUPFAM" id="SSF51556">
    <property type="entry name" value="Metallo-dependent hydrolases"/>
    <property type="match status" value="1"/>
</dbReference>
<evidence type="ECO:0000259" key="4">
    <source>
        <dbReference type="Pfam" id="PF01979"/>
    </source>
</evidence>
<evidence type="ECO:0000313" key="6">
    <source>
        <dbReference type="Proteomes" id="UP000789901"/>
    </source>
</evidence>
<dbReference type="NCBIfam" id="TIGR00856">
    <property type="entry name" value="pyrC_dimer"/>
    <property type="match status" value="1"/>
</dbReference>
<dbReference type="HAMAP" id="MF_00219">
    <property type="entry name" value="PyrC_classII"/>
    <property type="match status" value="1"/>
</dbReference>
<evidence type="ECO:0000256" key="2">
    <source>
        <dbReference type="ARBA" id="ARBA00012860"/>
    </source>
</evidence>
<evidence type="ECO:0000256" key="3">
    <source>
        <dbReference type="SAM" id="MobiDB-lite"/>
    </source>
</evidence>
<comment type="pathway">
    <text evidence="1">Pyrimidine metabolism; UMP biosynthesis via de novo pathway; (S)-dihydroorotate from bicarbonate: step 3/3.</text>
</comment>
<dbReference type="Gene3D" id="3.20.20.140">
    <property type="entry name" value="Metal-dependent hydrolases"/>
    <property type="match status" value="1"/>
</dbReference>
<feature type="region of interest" description="Disordered" evidence="3">
    <location>
        <begin position="1"/>
        <end position="20"/>
    </location>
</feature>
<dbReference type="EC" id="3.5.2.3" evidence="2"/>
<gene>
    <name evidence="5" type="ORF">GMARGA_LOCUS12730</name>
</gene>
<accession>A0ABN7V0S6</accession>
<feature type="domain" description="Amidohydrolase-related" evidence="4">
    <location>
        <begin position="80"/>
        <end position="365"/>
    </location>
</feature>
<organism evidence="5 6">
    <name type="scientific">Gigaspora margarita</name>
    <dbReference type="NCBI Taxonomy" id="4874"/>
    <lineage>
        <taxon>Eukaryota</taxon>
        <taxon>Fungi</taxon>
        <taxon>Fungi incertae sedis</taxon>
        <taxon>Mucoromycota</taxon>
        <taxon>Glomeromycotina</taxon>
        <taxon>Glomeromycetes</taxon>
        <taxon>Diversisporales</taxon>
        <taxon>Gigasporaceae</taxon>
        <taxon>Gigaspora</taxon>
    </lineage>
</organism>
<dbReference type="Proteomes" id="UP000789901">
    <property type="component" value="Unassembled WGS sequence"/>
</dbReference>
<comment type="caution">
    <text evidence="5">The sequence shown here is derived from an EMBL/GenBank/DDBJ whole genome shotgun (WGS) entry which is preliminary data.</text>
</comment>
<dbReference type="PANTHER" id="PTHR43137">
    <property type="entry name" value="DIHYDROOROTASE"/>
    <property type="match status" value="1"/>
</dbReference>
<dbReference type="InterPro" id="IPR004721">
    <property type="entry name" value="DHOdimr"/>
</dbReference>
<reference evidence="5 6" key="1">
    <citation type="submission" date="2021-06" db="EMBL/GenBank/DDBJ databases">
        <authorList>
            <person name="Kallberg Y."/>
            <person name="Tangrot J."/>
            <person name="Rosling A."/>
        </authorList>
    </citation>
    <scope>NUCLEOTIDE SEQUENCE [LARGE SCALE GENOMIC DNA]</scope>
    <source>
        <strain evidence="5 6">120-4 pot B 10/14</strain>
    </source>
</reference>
<feature type="compositionally biased region" description="Basic and acidic residues" evidence="3">
    <location>
        <begin position="1"/>
        <end position="10"/>
    </location>
</feature>
<proteinExistence type="inferred from homology"/>
<evidence type="ECO:0000313" key="5">
    <source>
        <dbReference type="EMBL" id="CAG8710734.1"/>
    </source>
</evidence>
<dbReference type="InterPro" id="IPR006680">
    <property type="entry name" value="Amidohydro-rel"/>
</dbReference>
<name>A0ABN7V0S6_GIGMA</name>